<dbReference type="InterPro" id="IPR050575">
    <property type="entry name" value="BMC_shell"/>
</dbReference>
<dbReference type="HOGENOM" id="CLU_064903_5_0_3"/>
<comment type="similarity">
    <text evidence="6">Belongs to the bacterial microcompartments protein family. CcmK subfamily.</text>
</comment>
<proteinExistence type="inferred from homology"/>
<evidence type="ECO:0000313" key="8">
    <source>
        <dbReference type="EMBL" id="ACL46223.1"/>
    </source>
</evidence>
<comment type="subunit">
    <text evidence="6">Homohexamer. Interacts with CcmN and CcmO in the carboxysome.</text>
</comment>
<dbReference type="SMART" id="SM00877">
    <property type="entry name" value="BMC"/>
    <property type="match status" value="1"/>
</dbReference>
<dbReference type="PANTHER" id="PTHR33941:SF13">
    <property type="entry name" value="CARBOXYSOME SHELL PROTEIN CCMK4"/>
    <property type="match status" value="1"/>
</dbReference>
<dbReference type="eggNOG" id="COG4577">
    <property type="taxonomic scope" value="Bacteria"/>
</dbReference>
<organism evidence="8">
    <name type="scientific">Cyanothece sp. (strain PCC 7425 / ATCC 29141)</name>
    <dbReference type="NCBI Taxonomy" id="395961"/>
    <lineage>
        <taxon>Bacteria</taxon>
        <taxon>Bacillati</taxon>
        <taxon>Cyanobacteriota</taxon>
        <taxon>Cyanophyceae</taxon>
        <taxon>Gomontiellales</taxon>
        <taxon>Cyanothecaceae</taxon>
        <taxon>Cyanothece</taxon>
    </lineage>
</organism>
<evidence type="ECO:0000256" key="5">
    <source>
        <dbReference type="ARBA" id="ARBA00024446"/>
    </source>
</evidence>
<dbReference type="Gene3D" id="3.30.70.1710">
    <property type="match status" value="1"/>
</dbReference>
<evidence type="ECO:0000256" key="4">
    <source>
        <dbReference type="ARBA" id="ARBA00023669"/>
    </source>
</evidence>
<dbReference type="InterPro" id="IPR000249">
    <property type="entry name" value="BMC_dom"/>
</dbReference>
<dbReference type="GO" id="GO:0015977">
    <property type="term" value="P:carbon fixation"/>
    <property type="evidence" value="ECO:0007669"/>
    <property type="project" value="UniProtKB-UniRule"/>
</dbReference>
<dbReference type="OrthoDB" id="7057533at2"/>
<keyword evidence="4 6" id="KW-1282">Carboxysome</keyword>
<dbReference type="KEGG" id="cyn:Cyan7425_3906"/>
<accession>B8HUM1</accession>
<dbReference type="InterPro" id="IPR046380">
    <property type="entry name" value="CcmK"/>
</dbReference>
<keyword evidence="5" id="KW-1283">Bacterial microcompartment</keyword>
<evidence type="ECO:0000256" key="1">
    <source>
        <dbReference type="ARBA" id="ARBA00022531"/>
    </source>
</evidence>
<evidence type="ECO:0000256" key="6">
    <source>
        <dbReference type="HAMAP-Rule" id="MF_00854"/>
    </source>
</evidence>
<dbReference type="STRING" id="395961.Cyan7425_3906"/>
<dbReference type="HAMAP" id="MF_00854">
    <property type="entry name" value="CcmK"/>
    <property type="match status" value="1"/>
</dbReference>
<dbReference type="InterPro" id="IPR044872">
    <property type="entry name" value="CcmK/CsoS1_BMC"/>
</dbReference>
<dbReference type="SUPFAM" id="SSF143414">
    <property type="entry name" value="CcmK-like"/>
    <property type="match status" value="1"/>
</dbReference>
<dbReference type="PROSITE" id="PS51930">
    <property type="entry name" value="BMC_2"/>
    <property type="match status" value="1"/>
</dbReference>
<protein>
    <recommendedName>
        <fullName evidence="6">Carboxysome shell protein CcmK</fullName>
    </recommendedName>
    <alternativeName>
        <fullName evidence="6">Carbon dioxide-concentrating mechanism protein CcmK</fullName>
    </alternativeName>
</protein>
<dbReference type="AlphaFoldDB" id="B8HUM1"/>
<dbReference type="CDD" id="cd07057">
    <property type="entry name" value="BMC_CcmK"/>
    <property type="match status" value="1"/>
</dbReference>
<dbReference type="PANTHER" id="PTHR33941">
    <property type="entry name" value="PROPANEDIOL UTILIZATION PROTEIN PDUA"/>
    <property type="match status" value="1"/>
</dbReference>
<dbReference type="GO" id="GO:0031470">
    <property type="term" value="C:carboxysome"/>
    <property type="evidence" value="ECO:0007669"/>
    <property type="project" value="UniProtKB-SubCell"/>
</dbReference>
<reference evidence="8" key="1">
    <citation type="submission" date="2009-01" db="EMBL/GenBank/DDBJ databases">
        <title>Complete sequence of chromosome Cyanothece sp. PCC 7425.</title>
        <authorList>
            <consortium name="US DOE Joint Genome Institute"/>
            <person name="Lucas S."/>
            <person name="Copeland A."/>
            <person name="Lapidus A."/>
            <person name="Glavina del Rio T."/>
            <person name="Dalin E."/>
            <person name="Tice H."/>
            <person name="Bruce D."/>
            <person name="Goodwin L."/>
            <person name="Pitluck S."/>
            <person name="Sims D."/>
            <person name="Meineke L."/>
            <person name="Brettin T."/>
            <person name="Detter J.C."/>
            <person name="Han C."/>
            <person name="Larimer F."/>
            <person name="Land M."/>
            <person name="Hauser L."/>
            <person name="Kyrpides N."/>
            <person name="Ovchinnikova G."/>
            <person name="Liberton M."/>
            <person name="Stoeckel J."/>
            <person name="Banerjee A."/>
            <person name="Singh A."/>
            <person name="Page L."/>
            <person name="Sato H."/>
            <person name="Zhao L."/>
            <person name="Sherman L."/>
            <person name="Pakrasi H."/>
            <person name="Richardson P."/>
        </authorList>
    </citation>
    <scope>NUCLEOTIDE SEQUENCE</scope>
    <source>
        <strain evidence="8">PCC 7425</strain>
    </source>
</reference>
<keyword evidence="2 6" id="KW-0120">Carbon dioxide fixation</keyword>
<gene>
    <name evidence="6" type="primary">ccmK</name>
    <name evidence="8" type="ordered locus">Cyan7425_3906</name>
</gene>
<comment type="domain">
    <text evidence="6">The tight homohexamer forms a small pore which is positively charged.</text>
</comment>
<keyword evidence="1 6" id="KW-0602">Photosynthesis</keyword>
<dbReference type="EMBL" id="CP001344">
    <property type="protein sequence ID" value="ACL46223.1"/>
    <property type="molecule type" value="Genomic_DNA"/>
</dbReference>
<feature type="domain" description="BMC" evidence="7">
    <location>
        <begin position="4"/>
        <end position="90"/>
    </location>
</feature>
<dbReference type="GO" id="GO:0015979">
    <property type="term" value="P:photosynthesis"/>
    <property type="evidence" value="ECO:0007669"/>
    <property type="project" value="UniProtKB-KW"/>
</dbReference>
<comment type="subcellular location">
    <subcellularLocation>
        <location evidence="3 6">Carboxysome</location>
    </subcellularLocation>
</comment>
<evidence type="ECO:0000256" key="2">
    <source>
        <dbReference type="ARBA" id="ARBA00023300"/>
    </source>
</evidence>
<comment type="function">
    <text evidence="6">One of the shell proteins of the carboxysome, a polyhedral inclusion where RuBisCO (ribulose bisphosphate carboxylase, rbcL-rbcS) is sequestered. Assembles into hexamers which make sheets that form the facets of the polyhedral carboxysome. The hexamer central pore probably regulates metabolite flux.</text>
</comment>
<dbReference type="GO" id="GO:0043886">
    <property type="term" value="F:structural constituent of carboxysome shell"/>
    <property type="evidence" value="ECO:0007669"/>
    <property type="project" value="UniProtKB-UniRule"/>
</dbReference>
<sequence>MTIAIGMVQVKGYPSALQVADGMVKAAQVTVVSCESIGAAYWTVVIRGDVAEVNAAVAAGIDAVRSVHGGEVVSHQIIARPEGNLEPVLPINPDAAARLDDYLL</sequence>
<evidence type="ECO:0000256" key="3">
    <source>
        <dbReference type="ARBA" id="ARBA00023587"/>
    </source>
</evidence>
<name>B8HUM1_CYAP4</name>
<dbReference type="Pfam" id="PF00936">
    <property type="entry name" value="BMC"/>
    <property type="match status" value="1"/>
</dbReference>
<dbReference type="InterPro" id="IPR037233">
    <property type="entry name" value="CcmK-like_sf"/>
</dbReference>
<evidence type="ECO:0000259" key="7">
    <source>
        <dbReference type="PROSITE" id="PS51930"/>
    </source>
</evidence>